<accession>A0AAW7CWP3</accession>
<evidence type="ECO:0008006" key="3">
    <source>
        <dbReference type="Google" id="ProtNLM"/>
    </source>
</evidence>
<dbReference type="RefSeq" id="WP_275231119.1">
    <property type="nucleotide sequence ID" value="NZ_JASVWL010000036.1"/>
</dbReference>
<dbReference type="EMBL" id="JASVWL010000036">
    <property type="protein sequence ID" value="MDL5356736.1"/>
    <property type="molecule type" value="Genomic_DNA"/>
</dbReference>
<evidence type="ECO:0000313" key="1">
    <source>
        <dbReference type="EMBL" id="MDL5356736.1"/>
    </source>
</evidence>
<dbReference type="Proteomes" id="UP001224739">
    <property type="component" value="Unassembled WGS sequence"/>
</dbReference>
<name>A0AAW7CWP3_9GAMM</name>
<dbReference type="GeneID" id="83614434"/>
<gene>
    <name evidence="1" type="ORF">QSH02_18090</name>
</gene>
<reference evidence="1" key="1">
    <citation type="submission" date="2023-06" db="EMBL/GenBank/DDBJ databases">
        <title>Acute promotion of culturable opportunistic pathogens and persistent increase of antibiotic resistance following antibiotic exposure in mouse gut microbiota.</title>
        <authorList>
            <person name="Li L."/>
            <person name="Wang B."/>
            <person name="Sun Y."/>
            <person name="Wang M."/>
            <person name="Xu H."/>
        </authorList>
    </citation>
    <scope>NUCLEOTIDE SEQUENCE</scope>
    <source>
        <strain evidence="1">EPA10_1</strain>
    </source>
</reference>
<protein>
    <recommendedName>
        <fullName evidence="3">Transcriptional regulator</fullName>
    </recommendedName>
</protein>
<sequence length="56" mass="6448">MDNRNRLKIWLQQHHLTQKDLAQLIEKTTHRPCSVRAVKSRLCPPEKTASALARTG</sequence>
<dbReference type="AlphaFoldDB" id="A0AAW7CWP3"/>
<organism evidence="1 2">
    <name type="scientific">Proteus faecis</name>
    <dbReference type="NCBI Taxonomy" id="2050967"/>
    <lineage>
        <taxon>Bacteria</taxon>
        <taxon>Pseudomonadati</taxon>
        <taxon>Pseudomonadota</taxon>
        <taxon>Gammaproteobacteria</taxon>
        <taxon>Enterobacterales</taxon>
        <taxon>Morganellaceae</taxon>
        <taxon>Proteus</taxon>
    </lineage>
</organism>
<proteinExistence type="predicted"/>
<evidence type="ECO:0000313" key="2">
    <source>
        <dbReference type="Proteomes" id="UP001224739"/>
    </source>
</evidence>
<comment type="caution">
    <text evidence="1">The sequence shown here is derived from an EMBL/GenBank/DDBJ whole genome shotgun (WGS) entry which is preliminary data.</text>
</comment>